<evidence type="ECO:0000313" key="2">
    <source>
        <dbReference type="Proteomes" id="UP000515121"/>
    </source>
</evidence>
<protein>
    <submittedName>
        <fullName evidence="3">Nuclear RNA export factor SDE5 isoform X1</fullName>
    </submittedName>
</protein>
<name>A0A6P5WM58_DURZI</name>
<reference evidence="3" key="1">
    <citation type="submission" date="2025-08" db="UniProtKB">
        <authorList>
            <consortium name="RefSeq"/>
        </authorList>
    </citation>
    <scope>IDENTIFICATION</scope>
    <source>
        <tissue evidence="3">Fruit stalk</tissue>
    </source>
</reference>
<dbReference type="OrthoDB" id="1928104at2759"/>
<dbReference type="SMART" id="SM01162">
    <property type="entry name" value="DUF1771"/>
    <property type="match status" value="1"/>
</dbReference>
<proteinExistence type="predicted"/>
<dbReference type="Pfam" id="PF08590">
    <property type="entry name" value="DUF1771"/>
    <property type="match status" value="1"/>
</dbReference>
<dbReference type="GeneID" id="111275820"/>
<accession>A0A6P5WM58</accession>
<feature type="domain" description="DUF1771" evidence="1">
    <location>
        <begin position="384"/>
        <end position="449"/>
    </location>
</feature>
<dbReference type="PANTHER" id="PTHR47872:SF1">
    <property type="entry name" value="NUCLEAR RNA EXPORT FACTOR SDE5-RELATED"/>
    <property type="match status" value="1"/>
</dbReference>
<sequence>MVFPFPLFCEGYMRMKGIACVANLDEEALRKLLDVFGTQYSLEDIASAYYEAKGSVNIAGDILCARHDGRILIARADAFENKSVGTSTTSVELSSGWESENAASLEYTSANPNAGAFKSKKGSASMGSVTGVIGRNYVKPRPSRNDSSETMKPVKIDSKELPVSIVWREEDPSNRTTRNGSTNGDLEEFLYEMLGDGFQLDKSVIQEVFDCCGFDVDKSMDKLLDLSASTLEKSDDVIGIAAEKFTGICPDDQFFLIQDKPQSKDFAQRKGYPKFFLMGHTILLCIPCSKEATSMIRNPKRSSRRNKDRVTMEKEVLEALFTVPERSEEVPKRNGAVRVVGRSRAFGKLVTEPLKDTDTGPTTIVKLLNVSKDVEDGLDDDENSYDVLRQAVKEHWITMKEYFKAALEAFAKGDKARAAKLVELGHFFNKKAREADERSAEKMLETRDDEIISLDLRNFEPKEALSLLRVHLTSVSGIPSIKGLRIIVGTIEEDTKKGARRQLIMKQLEKESIKWNEEENGRIISIRVDVINPKLLSFAKKKNETNMGSS</sequence>
<dbReference type="Proteomes" id="UP000515121">
    <property type="component" value="Unplaced"/>
</dbReference>
<dbReference type="AlphaFoldDB" id="A0A6P5WM58"/>
<dbReference type="InterPro" id="IPR013899">
    <property type="entry name" value="DUF1771"/>
</dbReference>
<dbReference type="RefSeq" id="XP_022717089.1">
    <property type="nucleotide sequence ID" value="XM_022861354.1"/>
</dbReference>
<dbReference type="KEGG" id="dzi:111275820"/>
<dbReference type="CDD" id="cd14279">
    <property type="entry name" value="CUE"/>
    <property type="match status" value="1"/>
</dbReference>
<keyword evidence="2" id="KW-1185">Reference proteome</keyword>
<dbReference type="PANTHER" id="PTHR47872">
    <property type="entry name" value="NUCLEAR RNA EXPORT FACTOR SDE5-RELATED"/>
    <property type="match status" value="1"/>
</dbReference>
<gene>
    <name evidence="3" type="primary">LOC111275820</name>
</gene>
<evidence type="ECO:0000259" key="1">
    <source>
        <dbReference type="SMART" id="SM01162"/>
    </source>
</evidence>
<organism evidence="2 3">
    <name type="scientific">Durio zibethinus</name>
    <name type="common">Durian</name>
    <dbReference type="NCBI Taxonomy" id="66656"/>
    <lineage>
        <taxon>Eukaryota</taxon>
        <taxon>Viridiplantae</taxon>
        <taxon>Streptophyta</taxon>
        <taxon>Embryophyta</taxon>
        <taxon>Tracheophyta</taxon>
        <taxon>Spermatophyta</taxon>
        <taxon>Magnoliopsida</taxon>
        <taxon>eudicotyledons</taxon>
        <taxon>Gunneridae</taxon>
        <taxon>Pentapetalae</taxon>
        <taxon>rosids</taxon>
        <taxon>malvids</taxon>
        <taxon>Malvales</taxon>
        <taxon>Malvaceae</taxon>
        <taxon>Helicteroideae</taxon>
        <taxon>Durio</taxon>
    </lineage>
</organism>
<evidence type="ECO:0000313" key="3">
    <source>
        <dbReference type="RefSeq" id="XP_022717089.1"/>
    </source>
</evidence>